<dbReference type="KEGG" id="cvn:111115352"/>
<dbReference type="SMART" id="SM00336">
    <property type="entry name" value="BBOX"/>
    <property type="match status" value="2"/>
</dbReference>
<feature type="domain" description="B box-type" evidence="2">
    <location>
        <begin position="9"/>
        <end position="54"/>
    </location>
</feature>
<dbReference type="OrthoDB" id="6064205at2759"/>
<dbReference type="PANTHER" id="PTHR25462:SF229">
    <property type="entry name" value="TRANSCRIPTION INTERMEDIARY FACTOR 1-BETA"/>
    <property type="match status" value="1"/>
</dbReference>
<dbReference type="Gene3D" id="2.120.10.30">
    <property type="entry name" value="TolB, C-terminal domain"/>
    <property type="match status" value="1"/>
</dbReference>
<dbReference type="GeneID" id="111115352"/>
<dbReference type="PANTHER" id="PTHR25462">
    <property type="entry name" value="BONUS, ISOFORM C-RELATED"/>
    <property type="match status" value="1"/>
</dbReference>
<dbReference type="Pfam" id="PF00643">
    <property type="entry name" value="zf-B_box"/>
    <property type="match status" value="1"/>
</dbReference>
<dbReference type="InterPro" id="IPR000315">
    <property type="entry name" value="Znf_B-box"/>
</dbReference>
<feature type="domain" description="B box-type" evidence="2">
    <location>
        <begin position="66"/>
        <end position="103"/>
    </location>
</feature>
<dbReference type="SUPFAM" id="SSF57845">
    <property type="entry name" value="B-box zinc-binding domain"/>
    <property type="match status" value="1"/>
</dbReference>
<dbReference type="SUPFAM" id="SSF101898">
    <property type="entry name" value="NHL repeat"/>
    <property type="match status" value="1"/>
</dbReference>
<evidence type="ECO:0000313" key="3">
    <source>
        <dbReference type="Proteomes" id="UP000694844"/>
    </source>
</evidence>
<dbReference type="GO" id="GO:0061630">
    <property type="term" value="F:ubiquitin protein ligase activity"/>
    <property type="evidence" value="ECO:0007669"/>
    <property type="project" value="TreeGrafter"/>
</dbReference>
<protein>
    <submittedName>
        <fullName evidence="4">Uncharacterized protein LOC111115352</fullName>
    </submittedName>
</protein>
<dbReference type="AlphaFoldDB" id="A0A8B8C272"/>
<evidence type="ECO:0000259" key="2">
    <source>
        <dbReference type="PROSITE" id="PS50119"/>
    </source>
</evidence>
<gene>
    <name evidence="4" type="primary">LOC111115352</name>
</gene>
<dbReference type="InterPro" id="IPR011042">
    <property type="entry name" value="6-blade_b-propeller_TolB-like"/>
</dbReference>
<reference evidence="4" key="1">
    <citation type="submission" date="2025-08" db="UniProtKB">
        <authorList>
            <consortium name="RefSeq"/>
        </authorList>
    </citation>
    <scope>IDENTIFICATION</scope>
    <source>
        <tissue evidence="4">Whole sample</tissue>
    </source>
</reference>
<dbReference type="GO" id="GO:0006513">
    <property type="term" value="P:protein monoubiquitination"/>
    <property type="evidence" value="ECO:0007669"/>
    <property type="project" value="TreeGrafter"/>
</dbReference>
<dbReference type="InterPro" id="IPR047153">
    <property type="entry name" value="TRIM45/56/19-like"/>
</dbReference>
<dbReference type="RefSeq" id="XP_022309758.1">
    <property type="nucleotide sequence ID" value="XM_022454050.1"/>
</dbReference>
<sequence length="539" mass="61544">MATSTSWAQNVITCDLCDKAVQQLCNSCQVSLCEICIKKHRDEVKSLPHDIVPFLHRTIQEVFPECQEHSGQRCEVNCKDCNKPFCLTCIKSGTHKGHDVEKITETHENTIRKVKSDTEEMKANLIPKYQKEDVEIGKTILKTKSNLYDLGKESRKLRYLWHEEVDKVFDKLDSSSLSLTEKNLNALQEYQNKIRHHISEMNSIVKQNENLVSSNQLSEINKYKSKLNEYQDFPEHKDLELPSLVSNKDQGGELIIEIGGYRATLKQMSQHEFSIIATITTNYKPLWGVACVGGAEAWIYGDNKTITRIAIHGTVLETVTSTFRPGDISVTRGRDLIYSNYNSDKVNIVTQKKSETLITSPQGWVPKRMCCARSGDILVHLYKGSGSKTENKIIRYQEQKIKQEINEDGQGNPIFKDGEYSLFMSENDNGDVCVSDVNADSVVVVDKIRRVRFRYDGKPARRELPFDPRNIVTDSLCQIIVADYSNDCLHILHKNGQFLKCIDNWGLDRPYGLSVDSEERLWVGCDKGEIKVFKYLEQL</sequence>
<keyword evidence="3" id="KW-1185">Reference proteome</keyword>
<evidence type="ECO:0000256" key="1">
    <source>
        <dbReference type="PROSITE-ProRule" id="PRU00024"/>
    </source>
</evidence>
<evidence type="ECO:0000313" key="4">
    <source>
        <dbReference type="RefSeq" id="XP_022309758.1"/>
    </source>
</evidence>
<name>A0A8B8C272_CRAVI</name>
<organism evidence="3 4">
    <name type="scientific">Crassostrea virginica</name>
    <name type="common">Eastern oyster</name>
    <dbReference type="NCBI Taxonomy" id="6565"/>
    <lineage>
        <taxon>Eukaryota</taxon>
        <taxon>Metazoa</taxon>
        <taxon>Spiralia</taxon>
        <taxon>Lophotrochozoa</taxon>
        <taxon>Mollusca</taxon>
        <taxon>Bivalvia</taxon>
        <taxon>Autobranchia</taxon>
        <taxon>Pteriomorphia</taxon>
        <taxon>Ostreida</taxon>
        <taxon>Ostreoidea</taxon>
        <taxon>Ostreidae</taxon>
        <taxon>Crassostrea</taxon>
    </lineage>
</organism>
<keyword evidence="1" id="KW-0862">Zinc</keyword>
<proteinExistence type="predicted"/>
<keyword evidence="1" id="KW-0863">Zinc-finger</keyword>
<dbReference type="GO" id="GO:0008270">
    <property type="term" value="F:zinc ion binding"/>
    <property type="evidence" value="ECO:0007669"/>
    <property type="project" value="UniProtKB-KW"/>
</dbReference>
<accession>A0A8B8C272</accession>
<dbReference type="PROSITE" id="PS50119">
    <property type="entry name" value="ZF_BBOX"/>
    <property type="match status" value="2"/>
</dbReference>
<keyword evidence="1" id="KW-0479">Metal-binding</keyword>
<dbReference type="Gene3D" id="3.30.160.60">
    <property type="entry name" value="Classic Zinc Finger"/>
    <property type="match status" value="1"/>
</dbReference>
<dbReference type="Proteomes" id="UP000694844">
    <property type="component" value="Chromosome 9"/>
</dbReference>